<dbReference type="InterPro" id="IPR036105">
    <property type="entry name" value="DiNase_FeMo-co_biosyn_sf"/>
</dbReference>
<comment type="caution">
    <text evidence="1">The sequence shown here is derived from an EMBL/GenBank/DDBJ whole genome shotgun (WGS) entry which is preliminary data.</text>
</comment>
<sequence length="117" mass="13132">MKVACVVDEDNMLSPLEYGSSIFLIDDETKKIEEYENPGYGRTHGGREIAMAGILSLNPDAFIVTENSLCPGSYQMSFGKVKYIVTEEQPISDVIKNLKSLEEKAVTELEPILYREH</sequence>
<protein>
    <recommendedName>
        <fullName evidence="3">Dinitrogenase iron-molybdenum cofactor biosynthesis domain-containing protein</fullName>
    </recommendedName>
</protein>
<dbReference type="SUPFAM" id="SSF53146">
    <property type="entry name" value="Nitrogenase accessory factor-like"/>
    <property type="match status" value="1"/>
</dbReference>
<dbReference type="AlphaFoldDB" id="A0A0N8VL39"/>
<evidence type="ECO:0000313" key="1">
    <source>
        <dbReference type="EMBL" id="KQB35452.1"/>
    </source>
</evidence>
<name>A0A0N8VL39_9ARCH</name>
<organism evidence="1 2">
    <name type="scientific">Acidiplasma cupricumulans</name>
    <dbReference type="NCBI Taxonomy" id="312540"/>
    <lineage>
        <taxon>Archaea</taxon>
        <taxon>Methanobacteriati</taxon>
        <taxon>Thermoplasmatota</taxon>
        <taxon>Thermoplasmata</taxon>
        <taxon>Thermoplasmatales</taxon>
        <taxon>Ferroplasmaceae</taxon>
        <taxon>Acidiplasma</taxon>
    </lineage>
</organism>
<dbReference type="RefSeq" id="WP_048102078.1">
    <property type="nucleotide sequence ID" value="NZ_LKBH01000133.1"/>
</dbReference>
<reference evidence="1 2" key="1">
    <citation type="submission" date="2015-09" db="EMBL/GenBank/DDBJ databases">
        <title>Heavy metals and arsenic resistance mechanisms in polyextremophilic archaea of the family Ferroplasmaceae.</title>
        <authorList>
            <person name="Bulaev A.G."/>
            <person name="Kanygina A.V."/>
        </authorList>
    </citation>
    <scope>NUCLEOTIDE SEQUENCE [LARGE SCALE GENOMIC DNA]</scope>
    <source>
        <strain evidence="1 2">BH2</strain>
    </source>
</reference>
<dbReference type="InParanoid" id="A0A0N8VL39"/>
<dbReference type="Proteomes" id="UP000050301">
    <property type="component" value="Unassembled WGS sequence"/>
</dbReference>
<dbReference type="EMBL" id="LKBH01000133">
    <property type="protein sequence ID" value="KQB35452.1"/>
    <property type="molecule type" value="Genomic_DNA"/>
</dbReference>
<evidence type="ECO:0008006" key="3">
    <source>
        <dbReference type="Google" id="ProtNLM"/>
    </source>
</evidence>
<accession>A0A0N8VL39</accession>
<keyword evidence="2" id="KW-1185">Reference proteome</keyword>
<proteinExistence type="predicted"/>
<evidence type="ECO:0000313" key="2">
    <source>
        <dbReference type="Proteomes" id="UP000050301"/>
    </source>
</evidence>
<dbReference type="GeneID" id="84222072"/>
<gene>
    <name evidence="1" type="ORF">AOG55_06730</name>
</gene>